<dbReference type="RefSeq" id="WP_073176426.1">
    <property type="nucleotide sequence ID" value="NZ_FQWL01000001.1"/>
</dbReference>
<dbReference type="GO" id="GO:0003677">
    <property type="term" value="F:DNA binding"/>
    <property type="evidence" value="ECO:0007669"/>
    <property type="project" value="InterPro"/>
</dbReference>
<evidence type="ECO:0000256" key="2">
    <source>
        <dbReference type="ARBA" id="ARBA00023015"/>
    </source>
</evidence>
<reference evidence="8" key="1">
    <citation type="submission" date="2016-11" db="EMBL/GenBank/DDBJ databases">
        <authorList>
            <person name="Varghese N."/>
            <person name="Submissions S."/>
        </authorList>
    </citation>
    <scope>NUCLEOTIDE SEQUENCE [LARGE SCALE GENOMIC DNA]</scope>
    <source>
        <strain evidence="8">DSM 22638</strain>
    </source>
</reference>
<dbReference type="PANTHER" id="PTHR43133:SF46">
    <property type="entry name" value="RNA POLYMERASE SIGMA-70 FACTOR ECF SUBFAMILY"/>
    <property type="match status" value="1"/>
</dbReference>
<dbReference type="InterPro" id="IPR014284">
    <property type="entry name" value="RNA_pol_sigma-70_dom"/>
</dbReference>
<name>A0A1M5IDA6_9FLAO</name>
<dbReference type="NCBIfam" id="TIGR02937">
    <property type="entry name" value="sigma70-ECF"/>
    <property type="match status" value="1"/>
</dbReference>
<evidence type="ECO:0000256" key="4">
    <source>
        <dbReference type="ARBA" id="ARBA00023163"/>
    </source>
</evidence>
<dbReference type="Gene3D" id="1.10.1740.10">
    <property type="match status" value="1"/>
</dbReference>
<evidence type="ECO:0000256" key="1">
    <source>
        <dbReference type="ARBA" id="ARBA00010641"/>
    </source>
</evidence>
<evidence type="ECO:0000313" key="8">
    <source>
        <dbReference type="Proteomes" id="UP000184532"/>
    </source>
</evidence>
<evidence type="ECO:0000259" key="6">
    <source>
        <dbReference type="Pfam" id="PF08281"/>
    </source>
</evidence>
<dbReference type="InterPro" id="IPR013325">
    <property type="entry name" value="RNA_pol_sigma_r2"/>
</dbReference>
<dbReference type="InterPro" id="IPR013324">
    <property type="entry name" value="RNA_pol_sigma_r3/r4-like"/>
</dbReference>
<feature type="domain" description="RNA polymerase sigma-70 region 2" evidence="5">
    <location>
        <begin position="39"/>
        <end position="92"/>
    </location>
</feature>
<keyword evidence="8" id="KW-1185">Reference proteome</keyword>
<dbReference type="Proteomes" id="UP000184532">
    <property type="component" value="Unassembled WGS sequence"/>
</dbReference>
<keyword evidence="2" id="KW-0805">Transcription regulation</keyword>
<keyword evidence="4" id="KW-0804">Transcription</keyword>
<dbReference type="AlphaFoldDB" id="A0A1M5IDA6"/>
<dbReference type="Pfam" id="PF08281">
    <property type="entry name" value="Sigma70_r4_2"/>
    <property type="match status" value="1"/>
</dbReference>
<dbReference type="SUPFAM" id="SSF88946">
    <property type="entry name" value="Sigma2 domain of RNA polymerase sigma factors"/>
    <property type="match status" value="1"/>
</dbReference>
<dbReference type="InterPro" id="IPR013249">
    <property type="entry name" value="RNA_pol_sigma70_r4_t2"/>
</dbReference>
<dbReference type="PANTHER" id="PTHR43133">
    <property type="entry name" value="RNA POLYMERASE ECF-TYPE SIGMA FACTO"/>
    <property type="match status" value="1"/>
</dbReference>
<gene>
    <name evidence="7" type="ORF">SAMN04488116_0629</name>
</gene>
<dbReference type="InterPro" id="IPR036388">
    <property type="entry name" value="WH-like_DNA-bd_sf"/>
</dbReference>
<dbReference type="InterPro" id="IPR014327">
    <property type="entry name" value="RNA_pol_sigma70_bacteroid"/>
</dbReference>
<comment type="similarity">
    <text evidence="1">Belongs to the sigma-70 factor family. ECF subfamily.</text>
</comment>
<dbReference type="InterPro" id="IPR007627">
    <property type="entry name" value="RNA_pol_sigma70_r2"/>
</dbReference>
<dbReference type="STRING" id="570519.SAMN04488116_0629"/>
<feature type="domain" description="RNA polymerase sigma factor 70 region 4 type 2" evidence="6">
    <location>
        <begin position="125"/>
        <end position="174"/>
    </location>
</feature>
<dbReference type="GO" id="GO:0016987">
    <property type="term" value="F:sigma factor activity"/>
    <property type="evidence" value="ECO:0007669"/>
    <property type="project" value="UniProtKB-KW"/>
</dbReference>
<dbReference type="EMBL" id="FQWL01000001">
    <property type="protein sequence ID" value="SHG26241.1"/>
    <property type="molecule type" value="Genomic_DNA"/>
</dbReference>
<dbReference type="GO" id="GO:0006352">
    <property type="term" value="P:DNA-templated transcription initiation"/>
    <property type="evidence" value="ECO:0007669"/>
    <property type="project" value="InterPro"/>
</dbReference>
<dbReference type="OrthoDB" id="665981at2"/>
<keyword evidence="3" id="KW-0731">Sigma factor</keyword>
<dbReference type="Pfam" id="PF04542">
    <property type="entry name" value="Sigma70_r2"/>
    <property type="match status" value="1"/>
</dbReference>
<dbReference type="SUPFAM" id="SSF88659">
    <property type="entry name" value="Sigma3 and sigma4 domains of RNA polymerase sigma factors"/>
    <property type="match status" value="1"/>
</dbReference>
<proteinExistence type="inferred from homology"/>
<organism evidence="7 8">
    <name type="scientific">Flagellimonas flava</name>
    <dbReference type="NCBI Taxonomy" id="570519"/>
    <lineage>
        <taxon>Bacteria</taxon>
        <taxon>Pseudomonadati</taxon>
        <taxon>Bacteroidota</taxon>
        <taxon>Flavobacteriia</taxon>
        <taxon>Flavobacteriales</taxon>
        <taxon>Flavobacteriaceae</taxon>
        <taxon>Flagellimonas</taxon>
    </lineage>
</organism>
<accession>A0A1M5IDA6</accession>
<dbReference type="Gene3D" id="1.10.10.10">
    <property type="entry name" value="Winged helix-like DNA-binding domain superfamily/Winged helix DNA-binding domain"/>
    <property type="match status" value="1"/>
</dbReference>
<evidence type="ECO:0000259" key="5">
    <source>
        <dbReference type="Pfam" id="PF04542"/>
    </source>
</evidence>
<dbReference type="InterPro" id="IPR039425">
    <property type="entry name" value="RNA_pol_sigma-70-like"/>
</dbReference>
<evidence type="ECO:0000256" key="3">
    <source>
        <dbReference type="ARBA" id="ARBA00023082"/>
    </source>
</evidence>
<protein>
    <submittedName>
        <fullName evidence="7">RNA polymerase sigma-70 factor, ECF subfamily</fullName>
    </submittedName>
</protein>
<sequence length="196" mass="22775">MSTLKPKTNILLLGEFKKGNKKAFRKLFELYWESMFIRAKSILLDEDVAKDVVQEIWLNLWQKREHGNFENFEAYIFKSVSNGCFKYLRDHKLKTVHVRAIAALELPQASDITNKHNLDQTRYIIEKSLTELPPRCQQIFRLSRIEAASNEEIAERLGISKRSVENQMSIALKSIRQNLRLAQSSIITVLVLLSLL</sequence>
<dbReference type="NCBIfam" id="TIGR02985">
    <property type="entry name" value="Sig70_bacteroi1"/>
    <property type="match status" value="1"/>
</dbReference>
<evidence type="ECO:0000313" key="7">
    <source>
        <dbReference type="EMBL" id="SHG26241.1"/>
    </source>
</evidence>